<evidence type="ECO:0000313" key="2">
    <source>
        <dbReference type="EnsemblPlants" id="QL93p1842_0041:mrna:CDS:1"/>
    </source>
</evidence>
<organism evidence="2 3">
    <name type="scientific">Quercus lobata</name>
    <name type="common">Valley oak</name>
    <dbReference type="NCBI Taxonomy" id="97700"/>
    <lineage>
        <taxon>Eukaryota</taxon>
        <taxon>Viridiplantae</taxon>
        <taxon>Streptophyta</taxon>
        <taxon>Embryophyta</taxon>
        <taxon>Tracheophyta</taxon>
        <taxon>Spermatophyta</taxon>
        <taxon>Magnoliopsida</taxon>
        <taxon>eudicotyledons</taxon>
        <taxon>Gunneridae</taxon>
        <taxon>Pentapetalae</taxon>
        <taxon>rosids</taxon>
        <taxon>fabids</taxon>
        <taxon>Fagales</taxon>
        <taxon>Fagaceae</taxon>
        <taxon>Quercus</taxon>
    </lineage>
</organism>
<feature type="region of interest" description="Disordered" evidence="1">
    <location>
        <begin position="1"/>
        <end position="33"/>
    </location>
</feature>
<dbReference type="EnsemblPlants" id="QL93p1842_0041:mrna">
    <property type="protein sequence ID" value="QL93p1842_0041:mrna:CDS:1"/>
    <property type="gene ID" value="QL93p1842_0041"/>
</dbReference>
<feature type="compositionally biased region" description="Polar residues" evidence="1">
    <location>
        <begin position="24"/>
        <end position="33"/>
    </location>
</feature>
<sequence>MASIAPRSSDPNSISSIFPAAKSESGSDISLSNQTPLDFSPSISFFFPPYNSLSSSVSSQTKHYSPYTIQSFFPPTQSQPNSLTSERPIHELAHSIPSIFRPNYSYSPPNESTRYHHDQNTSNKSKLRHDEPNIPRWQPIKFHISDKEDERIFPQEVEAVFKKACRERWTYAIYWELDWPSSPWSRTFSAAKGFYNVDEDDHKFKDKAVSFFQLRRSWPGSILHKHFSTSSSKPLWLVGDTLLKSRHYRAQQGRKAGLQTMSWIRVAHGVMEFGLTKVIHQFNRKKVRVFPQRHAQNVDLTNTIRVMSWIRALRCVKEVNQAHTQSDLIPIENHADAEIAELVLERPDCVRNISWNPDHVLDTLSTQCHGIRLNRTN</sequence>
<name>A0A7N2N8C6_QUELO</name>
<dbReference type="Proteomes" id="UP000594261">
    <property type="component" value="Unassembled WGS sequence"/>
</dbReference>
<accession>A0A7N2N8C6</accession>
<evidence type="ECO:0000313" key="3">
    <source>
        <dbReference type="Proteomes" id="UP000594261"/>
    </source>
</evidence>
<dbReference type="InParanoid" id="A0A7N2N8C6"/>
<evidence type="ECO:0000256" key="1">
    <source>
        <dbReference type="SAM" id="MobiDB-lite"/>
    </source>
</evidence>
<feature type="region of interest" description="Disordered" evidence="1">
    <location>
        <begin position="108"/>
        <end position="130"/>
    </location>
</feature>
<dbReference type="Gramene" id="QL93p1842_0041:mrna">
    <property type="protein sequence ID" value="QL93p1842_0041:mrna:CDS:1"/>
    <property type="gene ID" value="QL93p1842_0041"/>
</dbReference>
<protein>
    <submittedName>
        <fullName evidence="2">Uncharacterized protein</fullName>
    </submittedName>
</protein>
<proteinExistence type="predicted"/>
<reference evidence="2" key="1">
    <citation type="submission" date="2021-01" db="UniProtKB">
        <authorList>
            <consortium name="EnsemblPlants"/>
        </authorList>
    </citation>
    <scope>IDENTIFICATION</scope>
</reference>
<keyword evidence="3" id="KW-1185">Reference proteome</keyword>
<dbReference type="AlphaFoldDB" id="A0A7N2N8C6"/>